<keyword evidence="1 4" id="KW-0436">Ligase</keyword>
<dbReference type="Pfam" id="PF04107">
    <property type="entry name" value="GCS2"/>
    <property type="match status" value="1"/>
</dbReference>
<dbReference type="EMBL" id="JAOVZO020000018">
    <property type="protein sequence ID" value="MDC8014522.1"/>
    <property type="molecule type" value="Genomic_DNA"/>
</dbReference>
<dbReference type="GO" id="GO:0004357">
    <property type="term" value="F:glutamate-cysteine ligase activity"/>
    <property type="evidence" value="ECO:0007669"/>
    <property type="project" value="UniProtKB-EC"/>
</dbReference>
<dbReference type="NCBIfam" id="NF010039">
    <property type="entry name" value="PRK13515.1"/>
    <property type="match status" value="1"/>
</dbReference>
<dbReference type="PANTHER" id="PTHR36510">
    <property type="entry name" value="GLUTAMATE--CYSTEINE LIGASE 2-RELATED"/>
    <property type="match status" value="1"/>
</dbReference>
<reference evidence="5" key="1">
    <citation type="submission" date="2023-02" db="EMBL/GenBank/DDBJ databases">
        <title>Tahibacter soli sp. nov. isolated from soil.</title>
        <authorList>
            <person name="Baek J.H."/>
            <person name="Lee J.K."/>
            <person name="Choi D.G."/>
            <person name="Jeon C.O."/>
        </authorList>
    </citation>
    <scope>NUCLEOTIDE SEQUENCE</scope>
    <source>
        <strain evidence="5">BL</strain>
    </source>
</reference>
<protein>
    <recommendedName>
        <fullName evidence="4">Putative glutamate--cysteine ligase 2</fullName>
        <ecNumber evidence="4">6.3.2.2</ecNumber>
    </recommendedName>
    <alternativeName>
        <fullName evidence="4">Gamma-glutamylcysteine synthetase 2</fullName>
        <shortName evidence="4">GCS 2</shortName>
        <shortName evidence="4">Gamma-GCS 2</shortName>
    </alternativeName>
</protein>
<evidence type="ECO:0000313" key="5">
    <source>
        <dbReference type="EMBL" id="MDC8014522.1"/>
    </source>
</evidence>
<evidence type="ECO:0000256" key="4">
    <source>
        <dbReference type="HAMAP-Rule" id="MF_01609"/>
    </source>
</evidence>
<dbReference type="InterPro" id="IPR014746">
    <property type="entry name" value="Gln_synth/guanido_kin_cat_dom"/>
</dbReference>
<dbReference type="EC" id="6.3.2.2" evidence="4"/>
<dbReference type="InterPro" id="IPR050141">
    <property type="entry name" value="GCL_type2/YbdK_subfam"/>
</dbReference>
<dbReference type="HAMAP" id="MF_01609">
    <property type="entry name" value="Glu_cys_ligase_2"/>
    <property type="match status" value="1"/>
</dbReference>
<dbReference type="NCBIfam" id="TIGR02050">
    <property type="entry name" value="gshA_cyan_rel"/>
    <property type="match status" value="1"/>
</dbReference>
<dbReference type="GO" id="GO:0005524">
    <property type="term" value="F:ATP binding"/>
    <property type="evidence" value="ECO:0007669"/>
    <property type="project" value="UniProtKB-KW"/>
</dbReference>
<comment type="similarity">
    <text evidence="4">Belongs to the glutamate--cysteine ligase type 2 family. YbdK subfamily.</text>
</comment>
<dbReference type="AlphaFoldDB" id="A0A9X3YMR0"/>
<evidence type="ECO:0000256" key="2">
    <source>
        <dbReference type="ARBA" id="ARBA00022741"/>
    </source>
</evidence>
<keyword evidence="2 4" id="KW-0547">Nucleotide-binding</keyword>
<comment type="catalytic activity">
    <reaction evidence="4">
        <text>L-cysteine + L-glutamate + ATP = gamma-L-glutamyl-L-cysteine + ADP + phosphate + H(+)</text>
        <dbReference type="Rhea" id="RHEA:13285"/>
        <dbReference type="ChEBI" id="CHEBI:15378"/>
        <dbReference type="ChEBI" id="CHEBI:29985"/>
        <dbReference type="ChEBI" id="CHEBI:30616"/>
        <dbReference type="ChEBI" id="CHEBI:35235"/>
        <dbReference type="ChEBI" id="CHEBI:43474"/>
        <dbReference type="ChEBI" id="CHEBI:58173"/>
        <dbReference type="ChEBI" id="CHEBI:456216"/>
        <dbReference type="EC" id="6.3.2.2"/>
    </reaction>
</comment>
<dbReference type="GO" id="GO:0042398">
    <property type="term" value="P:modified amino acid biosynthetic process"/>
    <property type="evidence" value="ECO:0007669"/>
    <property type="project" value="InterPro"/>
</dbReference>
<dbReference type="InterPro" id="IPR006336">
    <property type="entry name" value="GCS2"/>
</dbReference>
<comment type="function">
    <text evidence="4">ATP-dependent carboxylate-amine ligase which exhibits weak glutamate--cysteine ligase activity.</text>
</comment>
<dbReference type="RefSeq" id="WP_263542261.1">
    <property type="nucleotide sequence ID" value="NZ_JAOVZO020000018.1"/>
</dbReference>
<dbReference type="Gene3D" id="3.30.590.20">
    <property type="match status" value="1"/>
</dbReference>
<dbReference type="Proteomes" id="UP001139971">
    <property type="component" value="Unassembled WGS sequence"/>
</dbReference>
<dbReference type="SUPFAM" id="SSF55931">
    <property type="entry name" value="Glutamine synthetase/guanido kinase"/>
    <property type="match status" value="1"/>
</dbReference>
<dbReference type="InterPro" id="IPR011793">
    <property type="entry name" value="YbdK"/>
</dbReference>
<evidence type="ECO:0000313" key="6">
    <source>
        <dbReference type="Proteomes" id="UP001139971"/>
    </source>
</evidence>
<evidence type="ECO:0000256" key="3">
    <source>
        <dbReference type="ARBA" id="ARBA00022840"/>
    </source>
</evidence>
<dbReference type="PANTHER" id="PTHR36510:SF1">
    <property type="entry name" value="GLUTAMATE--CYSTEINE LIGASE 2-RELATED"/>
    <property type="match status" value="1"/>
</dbReference>
<comment type="caution">
    <text evidence="5">The sequence shown here is derived from an EMBL/GenBank/DDBJ whole genome shotgun (WGS) entry which is preliminary data.</text>
</comment>
<keyword evidence="6" id="KW-1185">Reference proteome</keyword>
<evidence type="ECO:0000256" key="1">
    <source>
        <dbReference type="ARBA" id="ARBA00022598"/>
    </source>
</evidence>
<proteinExistence type="inferred from homology"/>
<organism evidence="5 6">
    <name type="scientific">Tahibacter soli</name>
    <dbReference type="NCBI Taxonomy" id="2983605"/>
    <lineage>
        <taxon>Bacteria</taxon>
        <taxon>Pseudomonadati</taxon>
        <taxon>Pseudomonadota</taxon>
        <taxon>Gammaproteobacteria</taxon>
        <taxon>Lysobacterales</taxon>
        <taxon>Rhodanobacteraceae</taxon>
        <taxon>Tahibacter</taxon>
    </lineage>
</organism>
<sequence>MDTPSTDGYTFGIEEEYFLTDLATRQPPPRVRRGLVDDCRVRLGDAVTYELKQAQIEVATPVLDDAFAAQDVLRHLRRGIADVARGSGLGIVAAGSHPMGSWRDVRPTRKARYRRIIETYQIIGRRDLLCGLHVHVAPPPGVDRVELMNRLMPQLPLFLALSTSSPFWSRRHTGLLSYRQAAYDEFPRSGTPDFFDDERDYDAFVERLVRADALRDGSELWWNIRPSRRYPTLELRIADACTHLEDTVALASLFRCLVRAHVRLPELGRERGNGTRRLIDENRWRAQRYGIDAQFIDEAGGQTPVRERVGELRALVEPDAQALGCVAALAGLDGILARGTSAQAQLDRYEAEVGAGAHHLDALRATVDWLLETTQPGQG</sequence>
<accession>A0A9X3YMR0</accession>
<keyword evidence="3 4" id="KW-0067">ATP-binding</keyword>
<gene>
    <name evidence="5" type="ORF">OD750_018410</name>
</gene>
<name>A0A9X3YMR0_9GAMM</name>